<dbReference type="Proteomes" id="UP000499080">
    <property type="component" value="Unassembled WGS sequence"/>
</dbReference>
<dbReference type="EMBL" id="BGPR01081422">
    <property type="protein sequence ID" value="GBL82916.1"/>
    <property type="molecule type" value="Genomic_DNA"/>
</dbReference>
<evidence type="ECO:0000313" key="1">
    <source>
        <dbReference type="EMBL" id="GBL82916.1"/>
    </source>
</evidence>
<dbReference type="OrthoDB" id="6457539at2759"/>
<evidence type="ECO:0000313" key="3">
    <source>
        <dbReference type="Proteomes" id="UP000499080"/>
    </source>
</evidence>
<sequence length="108" mass="12362">MLGITIIPIRNLYEKEDAVLTDKFEHEIKNTYKPEGIDAFWIALNRKIADAVGESKIKFEYDSHAATVAVHIREGMEMHVAKESKLLHMLHLPNEDRHHSGCLIDLSI</sequence>
<dbReference type="AlphaFoldDB" id="A0A4Y2AUY1"/>
<proteinExistence type="predicted"/>
<accession>A0A4Y2AUY1</accession>
<keyword evidence="3" id="KW-1185">Reference proteome</keyword>
<gene>
    <name evidence="1" type="ORF">AVEN_119512_1</name>
    <name evidence="2" type="ORF">AVEN_186557_1</name>
</gene>
<organism evidence="1 3">
    <name type="scientific">Araneus ventricosus</name>
    <name type="common">Orbweaver spider</name>
    <name type="synonym">Epeira ventricosa</name>
    <dbReference type="NCBI Taxonomy" id="182803"/>
    <lineage>
        <taxon>Eukaryota</taxon>
        <taxon>Metazoa</taxon>
        <taxon>Ecdysozoa</taxon>
        <taxon>Arthropoda</taxon>
        <taxon>Chelicerata</taxon>
        <taxon>Arachnida</taxon>
        <taxon>Araneae</taxon>
        <taxon>Araneomorphae</taxon>
        <taxon>Entelegynae</taxon>
        <taxon>Araneoidea</taxon>
        <taxon>Araneidae</taxon>
        <taxon>Araneus</taxon>
    </lineage>
</organism>
<evidence type="ECO:0000313" key="2">
    <source>
        <dbReference type="EMBL" id="GBL82943.1"/>
    </source>
</evidence>
<comment type="caution">
    <text evidence="1">The sequence shown here is derived from an EMBL/GenBank/DDBJ whole genome shotgun (WGS) entry which is preliminary data.</text>
</comment>
<reference evidence="1 3" key="1">
    <citation type="journal article" date="2019" name="Sci. Rep.">
        <title>Orb-weaving spider Araneus ventricosus genome elucidates the spidroin gene catalogue.</title>
        <authorList>
            <person name="Kono N."/>
            <person name="Nakamura H."/>
            <person name="Ohtoshi R."/>
            <person name="Moran D.A.P."/>
            <person name="Shinohara A."/>
            <person name="Yoshida Y."/>
            <person name="Fujiwara M."/>
            <person name="Mori M."/>
            <person name="Tomita M."/>
            <person name="Arakawa K."/>
        </authorList>
    </citation>
    <scope>NUCLEOTIDE SEQUENCE [LARGE SCALE GENOMIC DNA]</scope>
</reference>
<protein>
    <submittedName>
        <fullName evidence="1">Uncharacterized protein</fullName>
    </submittedName>
</protein>
<dbReference type="EMBL" id="BGPR01081428">
    <property type="protein sequence ID" value="GBL82943.1"/>
    <property type="molecule type" value="Genomic_DNA"/>
</dbReference>
<name>A0A4Y2AUY1_ARAVE</name>